<sequence length="80" mass="9342">MIDDEQLNAYRISGEKVRVVRDGLKENDIRGIVVAWDDTHVLIRRPNRNVVKLDRNYIIQPSKEERIDPLASLDELKSEN</sequence>
<reference evidence="2" key="1">
    <citation type="journal article" date="2019" name="Int. J. Syst. Evol. Microbiol.">
        <title>The Global Catalogue of Microorganisms (GCM) 10K type strain sequencing project: providing services to taxonomists for standard genome sequencing and annotation.</title>
        <authorList>
            <consortium name="The Broad Institute Genomics Platform"/>
            <consortium name="The Broad Institute Genome Sequencing Center for Infectious Disease"/>
            <person name="Wu L."/>
            <person name="Ma J."/>
        </authorList>
    </citation>
    <scope>NUCLEOTIDE SEQUENCE [LARGE SCALE GENOMIC DNA]</scope>
    <source>
        <strain evidence="2">CCM 8702</strain>
    </source>
</reference>
<dbReference type="EMBL" id="BMDD01000005">
    <property type="protein sequence ID" value="GGH84585.1"/>
    <property type="molecule type" value="Genomic_DNA"/>
</dbReference>
<dbReference type="RefSeq" id="WP_172241393.1">
    <property type="nucleotide sequence ID" value="NZ_BMDD01000005.1"/>
</dbReference>
<name>A0ABQ2A3E2_9BACL</name>
<keyword evidence="2" id="KW-1185">Reference proteome</keyword>
<accession>A0ABQ2A3E2</accession>
<proteinExistence type="predicted"/>
<evidence type="ECO:0000313" key="2">
    <source>
        <dbReference type="Proteomes" id="UP000605427"/>
    </source>
</evidence>
<organism evidence="1 2">
    <name type="scientific">Saccharibacillus endophyticus</name>
    <dbReference type="NCBI Taxonomy" id="2060666"/>
    <lineage>
        <taxon>Bacteria</taxon>
        <taxon>Bacillati</taxon>
        <taxon>Bacillota</taxon>
        <taxon>Bacilli</taxon>
        <taxon>Bacillales</taxon>
        <taxon>Paenibacillaceae</taxon>
        <taxon>Saccharibacillus</taxon>
    </lineage>
</organism>
<evidence type="ECO:0008006" key="3">
    <source>
        <dbReference type="Google" id="ProtNLM"/>
    </source>
</evidence>
<dbReference type="Proteomes" id="UP000605427">
    <property type="component" value="Unassembled WGS sequence"/>
</dbReference>
<gene>
    <name evidence="1" type="ORF">GCM10007362_39990</name>
</gene>
<evidence type="ECO:0000313" key="1">
    <source>
        <dbReference type="EMBL" id="GGH84585.1"/>
    </source>
</evidence>
<comment type="caution">
    <text evidence="1">The sequence shown here is derived from an EMBL/GenBank/DDBJ whole genome shotgun (WGS) entry which is preliminary data.</text>
</comment>
<protein>
    <recommendedName>
        <fullName evidence="3">DUF2642 domain-containing protein</fullName>
    </recommendedName>
</protein>